<protein>
    <submittedName>
        <fullName evidence="1">Uncharacterized protein</fullName>
    </submittedName>
</protein>
<dbReference type="EMBL" id="CP027665">
    <property type="protein sequence ID" value="AVO39228.1"/>
    <property type="molecule type" value="Genomic_DNA"/>
</dbReference>
<name>A0A2S0MTM8_9RHOB</name>
<dbReference type="KEGG" id="thas:C6Y53_16925"/>
<reference evidence="2" key="1">
    <citation type="submission" date="2018-03" db="EMBL/GenBank/DDBJ databases">
        <title>Genomic analysis of the strain SH-1 isolated from shrimp intestine.</title>
        <authorList>
            <person name="Kim Y.-S."/>
            <person name="Kim S.-E."/>
            <person name="Kim K.-H."/>
        </authorList>
    </citation>
    <scope>NUCLEOTIDE SEQUENCE [LARGE SCALE GENOMIC DNA]</scope>
    <source>
        <strain evidence="2">SH-1</strain>
    </source>
</reference>
<dbReference type="RefSeq" id="WP_106473538.1">
    <property type="nucleotide sequence ID" value="NZ_CP027665.1"/>
</dbReference>
<dbReference type="Proteomes" id="UP000237655">
    <property type="component" value="Chromosome"/>
</dbReference>
<keyword evidence="2" id="KW-1185">Reference proteome</keyword>
<proteinExistence type="predicted"/>
<sequence length="178" mass="19469">MALPADQVDVCLILRWPNCTYHAGLPRLGPSLPASMENLASRLRLRRYKRAVFYGESIGGFPALSAAKYLNASAGISIGGRFEVVGGRLSLPQLGRAYEPFCHCAPKSKTALHAFSVSDHKPDSISSKRLAIVAPEVHQHIFEGHNDHNPFVGLMARGEYNAFMAKLVDLILEDDVTI</sequence>
<evidence type="ECO:0000313" key="2">
    <source>
        <dbReference type="Proteomes" id="UP000237655"/>
    </source>
</evidence>
<gene>
    <name evidence="1" type="ORF">C6Y53_16925</name>
</gene>
<dbReference type="AlphaFoldDB" id="A0A2S0MTM8"/>
<evidence type="ECO:0000313" key="1">
    <source>
        <dbReference type="EMBL" id="AVO39228.1"/>
    </source>
</evidence>
<organism evidence="1 2">
    <name type="scientific">Pukyongiella litopenaei</name>
    <dbReference type="NCBI Taxonomy" id="2605946"/>
    <lineage>
        <taxon>Bacteria</taxon>
        <taxon>Pseudomonadati</taxon>
        <taxon>Pseudomonadota</taxon>
        <taxon>Alphaproteobacteria</taxon>
        <taxon>Rhodobacterales</taxon>
        <taxon>Paracoccaceae</taxon>
        <taxon>Pukyongiella</taxon>
    </lineage>
</organism>
<accession>A0A2S0MTM8</accession>